<dbReference type="Gene3D" id="1.10.101.10">
    <property type="entry name" value="PGBD-like superfamily/PGBD"/>
    <property type="match status" value="1"/>
</dbReference>
<gene>
    <name evidence="2" type="ORF">A2561_03640</name>
</gene>
<reference evidence="2 3" key="1">
    <citation type="journal article" date="2016" name="Nat. Commun.">
        <title>Thousands of microbial genomes shed light on interconnected biogeochemical processes in an aquifer system.</title>
        <authorList>
            <person name="Anantharaman K."/>
            <person name="Brown C.T."/>
            <person name="Hug L.A."/>
            <person name="Sharon I."/>
            <person name="Castelle C.J."/>
            <person name="Probst A.J."/>
            <person name="Thomas B.C."/>
            <person name="Singh A."/>
            <person name="Wilkins M.J."/>
            <person name="Karaoz U."/>
            <person name="Brodie E.L."/>
            <person name="Williams K.H."/>
            <person name="Hubbard S.S."/>
            <person name="Banfield J.F."/>
        </authorList>
    </citation>
    <scope>NUCLEOTIDE SEQUENCE [LARGE SCALE GENOMIC DNA]</scope>
</reference>
<protein>
    <recommendedName>
        <fullName evidence="4">Peptidoglycan binding-like domain-containing protein</fullName>
    </recommendedName>
</protein>
<accession>A0A1G2JKT3</accession>
<dbReference type="InterPro" id="IPR036365">
    <property type="entry name" value="PGBD-like_sf"/>
</dbReference>
<evidence type="ECO:0000313" key="2">
    <source>
        <dbReference type="EMBL" id="OGZ87757.1"/>
    </source>
</evidence>
<organism evidence="2 3">
    <name type="scientific">Candidatus Staskawiczbacteria bacterium RIFOXYD1_FULL_32_13</name>
    <dbReference type="NCBI Taxonomy" id="1802234"/>
    <lineage>
        <taxon>Bacteria</taxon>
        <taxon>Candidatus Staskawicziibacteriota</taxon>
    </lineage>
</organism>
<feature type="signal peptide" evidence="1">
    <location>
        <begin position="1"/>
        <end position="23"/>
    </location>
</feature>
<sequence>MKKFIIFFVTLCAILFSFSFANALTDQERQNLIIQIRGQILQLQIQLQSILQNQNQSQNQVNGIWCYDFNKNIAIGDSGIEVSNLQKVLVDQGFLTSNYTNGGFDIATYDAVVAFQEKYKSEVLSPAKLKFGTGKVGAFTRAKLNKIYNCTQLSKCAPSWSCSEWSLCKNDKQTRKCSDSKNCKILLGKPKETQSCSLPSVILKGNNIENKTTINAGEAIEISWAGVNVTSCSASGNWTGSKNISGSETFTNLTSSRIYNISCVDSLGKVVTDFLTVDVSLLSVDIKADKSDKPISIDLGKSAQLSWESTGAKSCSASGDWLGIKTLDGSESTGYLYIPKKYIYTINCSGASGNTNDFVEVNVLNPFVNIKANNSDSSIEIISGKTVKLTWESSGLTSCTALGNWSGGKEISGSESMGNITSSKFYVLECIDYLGNKVSNTVSVNIK</sequence>
<proteinExistence type="predicted"/>
<evidence type="ECO:0000256" key="1">
    <source>
        <dbReference type="SAM" id="SignalP"/>
    </source>
</evidence>
<keyword evidence="1" id="KW-0732">Signal</keyword>
<evidence type="ECO:0008006" key="4">
    <source>
        <dbReference type="Google" id="ProtNLM"/>
    </source>
</evidence>
<dbReference type="Proteomes" id="UP000178935">
    <property type="component" value="Unassembled WGS sequence"/>
</dbReference>
<name>A0A1G2JKT3_9BACT</name>
<evidence type="ECO:0000313" key="3">
    <source>
        <dbReference type="Proteomes" id="UP000178935"/>
    </source>
</evidence>
<comment type="caution">
    <text evidence="2">The sequence shown here is derived from an EMBL/GenBank/DDBJ whole genome shotgun (WGS) entry which is preliminary data.</text>
</comment>
<dbReference type="AlphaFoldDB" id="A0A1G2JKT3"/>
<feature type="chain" id="PRO_5009583319" description="Peptidoglycan binding-like domain-containing protein" evidence="1">
    <location>
        <begin position="24"/>
        <end position="447"/>
    </location>
</feature>
<dbReference type="InterPro" id="IPR036366">
    <property type="entry name" value="PGBDSf"/>
</dbReference>
<dbReference type="SUPFAM" id="SSF47090">
    <property type="entry name" value="PGBD-like"/>
    <property type="match status" value="1"/>
</dbReference>
<dbReference type="EMBL" id="MHPU01000039">
    <property type="protein sequence ID" value="OGZ87757.1"/>
    <property type="molecule type" value="Genomic_DNA"/>
</dbReference>